<dbReference type="SUPFAM" id="SSF55729">
    <property type="entry name" value="Acyl-CoA N-acyltransferases (Nat)"/>
    <property type="match status" value="1"/>
</dbReference>
<sequence length="174" mass="19299">MAIVHSVTTSDWRAYRELRLRALRESQDAFASTYEYESAREEGEWEVRVSAMASSSSAQAFFASQHNEVCGLVWCKSSGIEVDVVELFQMWVAPDVRGFGVGRALLERAVTWAIGQGAQRVRLGVTLADSPAMRLYKASGFHPVGIPEPLREGSALMSQSMELILGTYRDRGHV</sequence>
<keyword evidence="1 3" id="KW-0808">Transferase</keyword>
<proteinExistence type="predicted"/>
<dbReference type="Gene3D" id="3.40.630.30">
    <property type="match status" value="1"/>
</dbReference>
<evidence type="ECO:0000256" key="1">
    <source>
        <dbReference type="ARBA" id="ARBA00022679"/>
    </source>
</evidence>
<name>A0A1X0Z6W8_PSEPU</name>
<accession>A0A1X0Z6W8</accession>
<dbReference type="InterPro" id="IPR050832">
    <property type="entry name" value="Bact_Acetyltransf"/>
</dbReference>
<reference evidence="3 4" key="1">
    <citation type="submission" date="2019-12" db="EMBL/GenBank/DDBJ databases">
        <authorList>
            <person name="Woiski C."/>
        </authorList>
    </citation>
    <scope>NUCLEOTIDE SEQUENCE [LARGE SCALE GENOMIC DNA]</scope>
    <source>
        <strain evidence="3 4">BOE100</strain>
    </source>
</reference>
<dbReference type="Pfam" id="PF00583">
    <property type="entry name" value="Acetyltransf_1"/>
    <property type="match status" value="1"/>
</dbReference>
<dbReference type="AlphaFoldDB" id="A0A1X0Z6W8"/>
<organism evidence="3 4">
    <name type="scientific">Pseudomonas putida</name>
    <name type="common">Arthrobacter siderocapsulatus</name>
    <dbReference type="NCBI Taxonomy" id="303"/>
    <lineage>
        <taxon>Bacteria</taxon>
        <taxon>Pseudomonadati</taxon>
        <taxon>Pseudomonadota</taxon>
        <taxon>Gammaproteobacteria</taxon>
        <taxon>Pseudomonadales</taxon>
        <taxon>Pseudomonadaceae</taxon>
        <taxon>Pseudomonas</taxon>
    </lineage>
</organism>
<dbReference type="EMBL" id="WOWR01000033">
    <property type="protein sequence ID" value="KAF0252936.1"/>
    <property type="molecule type" value="Genomic_DNA"/>
</dbReference>
<dbReference type="PANTHER" id="PTHR43877:SF2">
    <property type="entry name" value="AMINOALKYLPHOSPHONATE N-ACETYLTRANSFERASE-RELATED"/>
    <property type="match status" value="1"/>
</dbReference>
<evidence type="ECO:0000256" key="2">
    <source>
        <dbReference type="ARBA" id="ARBA00023315"/>
    </source>
</evidence>
<gene>
    <name evidence="3" type="ORF">GN299_21125</name>
</gene>
<comment type="caution">
    <text evidence="3">The sequence shown here is derived from an EMBL/GenBank/DDBJ whole genome shotgun (WGS) entry which is preliminary data.</text>
</comment>
<dbReference type="PANTHER" id="PTHR43877">
    <property type="entry name" value="AMINOALKYLPHOSPHONATE N-ACETYLTRANSFERASE-RELATED-RELATED"/>
    <property type="match status" value="1"/>
</dbReference>
<dbReference type="InterPro" id="IPR016181">
    <property type="entry name" value="Acyl_CoA_acyltransferase"/>
</dbReference>
<evidence type="ECO:0000313" key="4">
    <source>
        <dbReference type="Proteomes" id="UP000442695"/>
    </source>
</evidence>
<evidence type="ECO:0000313" key="3">
    <source>
        <dbReference type="EMBL" id="KAF0252936.1"/>
    </source>
</evidence>
<protein>
    <submittedName>
        <fullName evidence="3">GNAT family N-acetyltransferase</fullName>
    </submittedName>
</protein>
<keyword evidence="2" id="KW-0012">Acyltransferase</keyword>
<dbReference type="InterPro" id="IPR000182">
    <property type="entry name" value="GNAT_dom"/>
</dbReference>
<dbReference type="PROSITE" id="PS51186">
    <property type="entry name" value="GNAT"/>
    <property type="match status" value="1"/>
</dbReference>
<dbReference type="RefSeq" id="WP_059396196.1">
    <property type="nucleotide sequence ID" value="NZ_BBQL01000070.1"/>
</dbReference>
<dbReference type="GO" id="GO:0016747">
    <property type="term" value="F:acyltransferase activity, transferring groups other than amino-acyl groups"/>
    <property type="evidence" value="ECO:0007669"/>
    <property type="project" value="InterPro"/>
</dbReference>
<dbReference type="CDD" id="cd04301">
    <property type="entry name" value="NAT_SF"/>
    <property type="match status" value="1"/>
</dbReference>
<dbReference type="Proteomes" id="UP000442695">
    <property type="component" value="Unassembled WGS sequence"/>
</dbReference>